<evidence type="ECO:0000313" key="1">
    <source>
        <dbReference type="EMBL" id="QHS97557.1"/>
    </source>
</evidence>
<accession>A0A6C0BYX9</accession>
<organism evidence="1">
    <name type="scientific">viral metagenome</name>
    <dbReference type="NCBI Taxonomy" id="1070528"/>
    <lineage>
        <taxon>unclassified sequences</taxon>
        <taxon>metagenomes</taxon>
        <taxon>organismal metagenomes</taxon>
    </lineage>
</organism>
<proteinExistence type="predicted"/>
<sequence>MVSNDTLCRIISSALLYAPGTREEDRVGVLMFEVVLGYGMRLFEMIPQVSKEGRRRVVLPQNLQSCLSA</sequence>
<reference evidence="1" key="1">
    <citation type="journal article" date="2020" name="Nature">
        <title>Giant virus diversity and host interactions through global metagenomics.</title>
        <authorList>
            <person name="Schulz F."/>
            <person name="Roux S."/>
            <person name="Paez-Espino D."/>
            <person name="Jungbluth S."/>
            <person name="Walsh D.A."/>
            <person name="Denef V.J."/>
            <person name="McMahon K.D."/>
            <person name="Konstantinidis K.T."/>
            <person name="Eloe-Fadrosh E.A."/>
            <person name="Kyrpides N.C."/>
            <person name="Woyke T."/>
        </authorList>
    </citation>
    <scope>NUCLEOTIDE SEQUENCE</scope>
    <source>
        <strain evidence="1">GVMAG-M-3300020182-33</strain>
    </source>
</reference>
<name>A0A6C0BYX9_9ZZZZ</name>
<dbReference type="AlphaFoldDB" id="A0A6C0BYX9"/>
<protein>
    <submittedName>
        <fullName evidence="1">Uncharacterized protein</fullName>
    </submittedName>
</protein>
<dbReference type="EMBL" id="MN739300">
    <property type="protein sequence ID" value="QHS97557.1"/>
    <property type="molecule type" value="Genomic_DNA"/>
</dbReference>